<keyword evidence="8 10" id="KW-0472">Membrane</keyword>
<gene>
    <name evidence="12" type="ORF">GALL_288780</name>
</gene>
<dbReference type="InterPro" id="IPR010817">
    <property type="entry name" value="HemY_N"/>
</dbReference>
<dbReference type="GO" id="GO:0042168">
    <property type="term" value="P:heme metabolic process"/>
    <property type="evidence" value="ECO:0007669"/>
    <property type="project" value="InterPro"/>
</dbReference>
<evidence type="ECO:0000256" key="2">
    <source>
        <dbReference type="ARBA" id="ARBA00004429"/>
    </source>
</evidence>
<evidence type="ECO:0000256" key="1">
    <source>
        <dbReference type="ARBA" id="ARBA00002962"/>
    </source>
</evidence>
<comment type="caution">
    <text evidence="12">The sequence shown here is derived from an EMBL/GenBank/DDBJ whole genome shotgun (WGS) entry which is preliminary data.</text>
</comment>
<organism evidence="12">
    <name type="scientific">mine drainage metagenome</name>
    <dbReference type="NCBI Taxonomy" id="410659"/>
    <lineage>
        <taxon>unclassified sequences</taxon>
        <taxon>metagenomes</taxon>
        <taxon>ecological metagenomes</taxon>
    </lineage>
</organism>
<accession>A0A1J5R007</accession>
<dbReference type="SUPFAM" id="SSF48452">
    <property type="entry name" value="TPR-like"/>
    <property type="match status" value="1"/>
</dbReference>
<dbReference type="Gene3D" id="1.25.40.10">
    <property type="entry name" value="Tetratricopeptide repeat domain"/>
    <property type="match status" value="1"/>
</dbReference>
<proteinExistence type="predicted"/>
<dbReference type="EMBL" id="MLJW01000338">
    <property type="protein sequence ID" value="OIQ89224.1"/>
    <property type="molecule type" value="Genomic_DNA"/>
</dbReference>
<dbReference type="InterPro" id="IPR005254">
    <property type="entry name" value="Heme_biosyn_assoc_TPR_pro"/>
</dbReference>
<reference evidence="12" key="1">
    <citation type="submission" date="2016-10" db="EMBL/GenBank/DDBJ databases">
        <title>Sequence of Gallionella enrichment culture.</title>
        <authorList>
            <person name="Poehlein A."/>
            <person name="Muehling M."/>
            <person name="Daniel R."/>
        </authorList>
    </citation>
    <scope>NUCLEOTIDE SEQUENCE</scope>
</reference>
<dbReference type="AlphaFoldDB" id="A0A1J5R007"/>
<evidence type="ECO:0000256" key="10">
    <source>
        <dbReference type="SAM" id="Phobius"/>
    </source>
</evidence>
<protein>
    <submittedName>
        <fullName evidence="12">Putative protoheme IX biogenesis protein</fullName>
    </submittedName>
</protein>
<evidence type="ECO:0000313" key="12">
    <source>
        <dbReference type="EMBL" id="OIQ89224.1"/>
    </source>
</evidence>
<evidence type="ECO:0000256" key="7">
    <source>
        <dbReference type="ARBA" id="ARBA00022989"/>
    </source>
</evidence>
<keyword evidence="4" id="KW-1003">Cell membrane</keyword>
<feature type="transmembrane region" description="Helical" evidence="10">
    <location>
        <begin position="39"/>
        <end position="59"/>
    </location>
</feature>
<evidence type="ECO:0000256" key="4">
    <source>
        <dbReference type="ARBA" id="ARBA00022475"/>
    </source>
</evidence>
<evidence type="ECO:0000256" key="6">
    <source>
        <dbReference type="ARBA" id="ARBA00022692"/>
    </source>
</evidence>
<dbReference type="Pfam" id="PF07219">
    <property type="entry name" value="HemY_N"/>
    <property type="match status" value="1"/>
</dbReference>
<keyword evidence="5" id="KW-0997">Cell inner membrane</keyword>
<feature type="domain" description="HemY N-terminal" evidence="11">
    <location>
        <begin position="26"/>
        <end position="130"/>
    </location>
</feature>
<dbReference type="GO" id="GO:0006779">
    <property type="term" value="P:porphyrin-containing compound biosynthetic process"/>
    <property type="evidence" value="ECO:0007669"/>
    <property type="project" value="UniProtKB-KW"/>
</dbReference>
<evidence type="ECO:0000256" key="8">
    <source>
        <dbReference type="ARBA" id="ARBA00023136"/>
    </source>
</evidence>
<comment type="function">
    <text evidence="1">Involved in a late step of protoheme IX synthesis.</text>
</comment>
<evidence type="ECO:0000256" key="3">
    <source>
        <dbReference type="ARBA" id="ARBA00004744"/>
    </source>
</evidence>
<keyword evidence="7 10" id="KW-1133">Transmembrane helix</keyword>
<dbReference type="InterPro" id="IPR011990">
    <property type="entry name" value="TPR-like_helical_dom_sf"/>
</dbReference>
<comment type="subcellular location">
    <subcellularLocation>
        <location evidence="2">Cell inner membrane</location>
        <topology evidence="2">Multi-pass membrane protein</topology>
    </subcellularLocation>
</comment>
<name>A0A1J5R007_9ZZZZ</name>
<dbReference type="NCBIfam" id="TIGR00540">
    <property type="entry name" value="TPR_hemY_coli"/>
    <property type="match status" value="1"/>
</dbReference>
<evidence type="ECO:0000259" key="11">
    <source>
        <dbReference type="Pfam" id="PF07219"/>
    </source>
</evidence>
<dbReference type="UniPathway" id="UPA00252"/>
<comment type="pathway">
    <text evidence="3">Porphyrin-containing compound metabolism; protoheme biosynthesis.</text>
</comment>
<sequence>MRLLLWLLTLAALAVGLALAARYNDGYALLVLPPWRAELSLNLLILIEIVAFLLLYLVLRAVANTLALPQTVRAYRARRRREQAERALADALRYYFEGRYGHALKSAGLAYDAGYAPGLAALLAARCAHALHEEAREAEWLARAATHDLESRNARLMTEAQLLLDGRRHQEAQAVLDQLAAGGLRHIAALRLALKNRRALGDWREALRLIRLLEKTRALSAEQATPLKLRAHRENLRAAAMDAVALNSYWSGIPAPERRSPSLHLDAARLLIAAGDCPAAQRIIEAGLDQEWDSELAAVYAECQGGDILGRIARAEAWLQRQPRDAQLLLTLGRLCRQQRLWGKAQSYLEASLSLLPTRLAHVELAQLLDQLERGNEAERHYRAAALL</sequence>
<evidence type="ECO:0000256" key="9">
    <source>
        <dbReference type="ARBA" id="ARBA00023244"/>
    </source>
</evidence>
<evidence type="ECO:0000256" key="5">
    <source>
        <dbReference type="ARBA" id="ARBA00022519"/>
    </source>
</evidence>
<keyword evidence="6 10" id="KW-0812">Transmembrane</keyword>
<keyword evidence="9" id="KW-0627">Porphyrin biosynthesis</keyword>
<dbReference type="GO" id="GO:0005886">
    <property type="term" value="C:plasma membrane"/>
    <property type="evidence" value="ECO:0007669"/>
    <property type="project" value="UniProtKB-SubCell"/>
</dbReference>